<evidence type="ECO:0000313" key="1">
    <source>
        <dbReference type="EMBL" id="ACE05829.1"/>
    </source>
</evidence>
<reference evidence="1 2" key="1">
    <citation type="journal article" date="2010" name="J. Bacteriol.">
        <title>The genome of the amoeba symbiont 'Candidatus Amoebophilus asiaticus' reveals common mechanisms for host cell interaction among amoeba-associated bacteria.</title>
        <authorList>
            <person name="Schmitz-Esser S."/>
            <person name="Tischler P."/>
            <person name="Arnold R."/>
            <person name="Montanaro J."/>
            <person name="Wagner M."/>
            <person name="Rattei T."/>
            <person name="Horn M."/>
        </authorList>
    </citation>
    <scope>NUCLEOTIDE SEQUENCE [LARGE SCALE GENOMIC DNA]</scope>
    <source>
        <strain evidence="1 2">5a2</strain>
    </source>
</reference>
<dbReference type="EMBL" id="CP001102">
    <property type="protein sequence ID" value="ACE05829.1"/>
    <property type="molecule type" value="Genomic_DNA"/>
</dbReference>
<dbReference type="HOGENOM" id="CLU_2091658_0_0_10"/>
<organism evidence="1 2">
    <name type="scientific">Amoebophilus asiaticus (strain 5a2)</name>
    <dbReference type="NCBI Taxonomy" id="452471"/>
    <lineage>
        <taxon>Bacteria</taxon>
        <taxon>Pseudomonadati</taxon>
        <taxon>Bacteroidota</taxon>
        <taxon>Cytophagia</taxon>
        <taxon>Cytophagales</taxon>
        <taxon>Amoebophilaceae</taxon>
        <taxon>Candidatus Amoebophilus</taxon>
    </lineage>
</organism>
<name>B3ERH7_AMOA5</name>
<sequence length="116" mass="13690">MSLKPFYSYSSEYLERVSLKYTLVRAFLVEAPKNLLDISYTVEDKELIIQVVLIHNTTLEDEVRILSQLQENLPNLSINLHKLFVSKEDFNKDRGCWLPTSYKWLEYLLFSKAEVL</sequence>
<keyword evidence="2" id="KW-1185">Reference proteome</keyword>
<proteinExistence type="predicted"/>
<dbReference type="AlphaFoldDB" id="B3ERH7"/>
<dbReference type="KEGG" id="aas:Aasi_0413"/>
<gene>
    <name evidence="1" type="ordered locus">Aasi_0413</name>
</gene>
<protein>
    <submittedName>
        <fullName evidence="1">Uncharacterized protein</fullName>
    </submittedName>
</protein>
<dbReference type="OrthoDB" id="9978058at2"/>
<dbReference type="STRING" id="452471.Aasi_0413"/>
<dbReference type="Proteomes" id="UP000001227">
    <property type="component" value="Chromosome"/>
</dbReference>
<accession>B3ERH7</accession>
<dbReference type="RefSeq" id="WP_012472593.1">
    <property type="nucleotide sequence ID" value="NC_010830.1"/>
</dbReference>
<evidence type="ECO:0000313" key="2">
    <source>
        <dbReference type="Proteomes" id="UP000001227"/>
    </source>
</evidence>